<dbReference type="AlphaFoldDB" id="A0AAE1CU53"/>
<protein>
    <recommendedName>
        <fullName evidence="2">ILCR1 Ig-like domain-containing protein</fullName>
    </recommendedName>
</protein>
<keyword evidence="4" id="KW-1185">Reference proteome</keyword>
<feature type="domain" description="ILCR1 Ig-like" evidence="2">
    <location>
        <begin position="370"/>
        <end position="484"/>
    </location>
</feature>
<feature type="domain" description="ILCR1 Ig-like" evidence="2">
    <location>
        <begin position="241"/>
        <end position="343"/>
    </location>
</feature>
<comment type="caution">
    <text evidence="3">The sequence shown here is derived from an EMBL/GenBank/DDBJ whole genome shotgun (WGS) entry which is preliminary data.</text>
</comment>
<reference evidence="3" key="1">
    <citation type="journal article" date="2023" name="G3 (Bethesda)">
        <title>A reference genome for the long-term kleptoplast-retaining sea slug Elysia crispata morphotype clarki.</title>
        <authorList>
            <person name="Eastman K.E."/>
            <person name="Pendleton A.L."/>
            <person name="Shaikh M.A."/>
            <person name="Suttiyut T."/>
            <person name="Ogas R."/>
            <person name="Tomko P."/>
            <person name="Gavelis G."/>
            <person name="Widhalm J.R."/>
            <person name="Wisecaver J.H."/>
        </authorList>
    </citation>
    <scope>NUCLEOTIDE SEQUENCE</scope>
    <source>
        <strain evidence="3">ECLA1</strain>
    </source>
</reference>
<evidence type="ECO:0000313" key="4">
    <source>
        <dbReference type="Proteomes" id="UP001283361"/>
    </source>
</evidence>
<evidence type="ECO:0000313" key="3">
    <source>
        <dbReference type="EMBL" id="KAK3736241.1"/>
    </source>
</evidence>
<keyword evidence="1" id="KW-1133">Transmembrane helix</keyword>
<feature type="domain" description="ILCR1 Ig-like" evidence="2">
    <location>
        <begin position="494"/>
        <end position="608"/>
    </location>
</feature>
<organism evidence="3 4">
    <name type="scientific">Elysia crispata</name>
    <name type="common">lettuce slug</name>
    <dbReference type="NCBI Taxonomy" id="231223"/>
    <lineage>
        <taxon>Eukaryota</taxon>
        <taxon>Metazoa</taxon>
        <taxon>Spiralia</taxon>
        <taxon>Lophotrochozoa</taxon>
        <taxon>Mollusca</taxon>
        <taxon>Gastropoda</taxon>
        <taxon>Heterobranchia</taxon>
        <taxon>Euthyneura</taxon>
        <taxon>Panpulmonata</taxon>
        <taxon>Sacoglossa</taxon>
        <taxon>Placobranchoidea</taxon>
        <taxon>Plakobranchidae</taxon>
        <taxon>Elysia</taxon>
    </lineage>
</organism>
<keyword evidence="1" id="KW-0812">Transmembrane</keyword>
<sequence length="902" mass="102296">MKILGIKKLHYDVAGFESLIMERMALKHFLKRKKISVMIFCYVLLSSYVCVHFAFCASDPCTLKVFEEQSGDRIEDLCLEEYKDPDCLPFVEHFNRLELPTGFSLTDDDDPVQRPESLDVTFSFEQDKDNGNEALVLRIYVDWSSPFDRFSRENTKGYLLIGQDTRGVMCRLFKFDANKTDLLGKKLRFQYKIQDLESLLSIAVKVYSMPPPKKLEESEKKTTFMSLDLTTGSISIDTPGEWMPSLSTRFIKEDAIEVKFGYPPSRLNLTHIEAHLFKSRYDKSKSNLIKKISYTLPDSQDSQGMFSFTKLEENEYRIEIHVIDPFLEQFGKCLCWSTSFEEAYYCASRCGYNLSNMYKVSFDETLVPGKWIPTWNTRVLKEGAIDVKIGHSPSRFNLTQFKVSLMKRTSFENSTFKTIFYTEPPDSLEPTGLVSFTNLDYDEYKIMIQVIDPFHKQAGKCLCWVKGANGRHCRNSCGSVATDWIEVSVDDPGKWIPPWNTRVLKGGAIEVKIGHSPSRFNLTQFKVSLMKGTSFEKSAFKTIFYTEPPGSLKPAGLVSFTNLNNDEYKIVIQVIDPFHKQAGKCLCWVKGANGRHCRNSCGSVATDWIEVSVDDPGKWIPPLNTRVLKEGAIEVKIGHSPSRFNFTQFKVMLIKGTSFEKSAFKTIFYTEPSDSLKPAGLVSFTNLDNDEYKIVIQVIDPFLKQIGKCLCWVRGTNGRHCKNSCGSVATDWMELSIDVPGKWIPPLNTRVLKEGAIEVKIGHSPSRFNLTQFAVILKKRALSENSAFETIFYTEPPDSRKPAGSVSFANLENGEYKIVVEVIDPFRKQVGKCLCWIKGTNGRHCKKRCGVVSSDWIKVPIDVPEDPKAERSRNSSPAELNKGIMITALLTLQNVMLLAGSP</sequence>
<dbReference type="Proteomes" id="UP001283361">
    <property type="component" value="Unassembled WGS sequence"/>
</dbReference>
<feature type="transmembrane region" description="Helical" evidence="1">
    <location>
        <begin position="35"/>
        <end position="55"/>
    </location>
</feature>
<evidence type="ECO:0000256" key="1">
    <source>
        <dbReference type="SAM" id="Phobius"/>
    </source>
</evidence>
<dbReference type="InterPro" id="IPR057066">
    <property type="entry name" value="Ig_ILCR1"/>
</dbReference>
<dbReference type="Pfam" id="PF23608">
    <property type="entry name" value="Ig_ILCR1"/>
    <property type="match status" value="5"/>
</dbReference>
<accession>A0AAE1CU53</accession>
<dbReference type="EMBL" id="JAWDGP010006726">
    <property type="protein sequence ID" value="KAK3736241.1"/>
    <property type="molecule type" value="Genomic_DNA"/>
</dbReference>
<feature type="domain" description="ILCR1 Ig-like" evidence="2">
    <location>
        <begin position="618"/>
        <end position="733"/>
    </location>
</feature>
<keyword evidence="1" id="KW-0472">Membrane</keyword>
<feature type="domain" description="ILCR1 Ig-like" evidence="2">
    <location>
        <begin position="742"/>
        <end position="856"/>
    </location>
</feature>
<evidence type="ECO:0000259" key="2">
    <source>
        <dbReference type="Pfam" id="PF23608"/>
    </source>
</evidence>
<name>A0AAE1CU53_9GAST</name>
<proteinExistence type="predicted"/>
<gene>
    <name evidence="3" type="ORF">RRG08_066800</name>
</gene>